<dbReference type="OrthoDB" id="5337496at2"/>
<dbReference type="GO" id="GO:0008324">
    <property type="term" value="F:monoatomic cation transmembrane transporter activity"/>
    <property type="evidence" value="ECO:0007669"/>
    <property type="project" value="InterPro"/>
</dbReference>
<evidence type="ECO:0000256" key="1">
    <source>
        <dbReference type="ARBA" id="ARBA00022448"/>
    </source>
</evidence>
<dbReference type="InterPro" id="IPR036721">
    <property type="entry name" value="RCK_C_sf"/>
</dbReference>
<dbReference type="PANTHER" id="PTHR43833:SF5">
    <property type="entry name" value="TRK SYSTEM POTASSIUM UPTAKE PROTEIN TRKA"/>
    <property type="match status" value="1"/>
</dbReference>
<accession>A0A1G6J756</accession>
<keyword evidence="5" id="KW-1185">Reference proteome</keyword>
<dbReference type="InterPro" id="IPR003148">
    <property type="entry name" value="RCK_N"/>
</dbReference>
<dbReference type="AlphaFoldDB" id="A0A1G6J756"/>
<gene>
    <name evidence="4" type="ORF">SAMN05660835_00396</name>
</gene>
<dbReference type="PANTHER" id="PTHR43833">
    <property type="entry name" value="POTASSIUM CHANNEL PROTEIN 2-RELATED-RELATED"/>
    <property type="match status" value="1"/>
</dbReference>
<organism evidence="4 5">
    <name type="scientific">Desulfurella multipotens</name>
    <dbReference type="NCBI Taxonomy" id="79269"/>
    <lineage>
        <taxon>Bacteria</taxon>
        <taxon>Pseudomonadati</taxon>
        <taxon>Campylobacterota</taxon>
        <taxon>Desulfurellia</taxon>
        <taxon>Desulfurellales</taxon>
        <taxon>Desulfurellaceae</taxon>
        <taxon>Desulfurella</taxon>
    </lineage>
</organism>
<name>A0A1G6J756_9BACT</name>
<sequence length="458" mass="52012">MDRPFVILCGLGYFEVKLLEAVSQLYPVVAIDIDPIKINSLKPQFEDCEFLHADASSILTWKKLDLKNLVAVITTFTDSDINLEVCRIIRLNFHSDKPIIVLSYSEDRQEEFKQYNAKIIKPIDMAIEAVIGRLQRNYSKAINIGLGQSEIIEVSVLSKSHITDKKLSKLKAKSWHVAAIYRDDQLIIPNGDSVIKINDKVILVGNPRTLENISNILLKGIPQFPLQYGQECIALENSPKSIINETMYLSENLSAKFTLVSYKFPLADRLNHPKLSTPDTIVDKLKDIFTLKEDVGLYIFPEFDDFLNLKLKSIFKKCTKPFLIAKGAYPYKGIIAVMNSFDMLGVLETTIELSKIFNVEYRVLLNVMPDSLSTLSEKIQIRKAAALVRDFESVYKTKINFKTQVKNPVVGTIEFTKHFPNHLVVLNYKKNSKISFLKPHIAYLIVKKIKNSALAVPL</sequence>
<dbReference type="GO" id="GO:0006813">
    <property type="term" value="P:potassium ion transport"/>
    <property type="evidence" value="ECO:0007669"/>
    <property type="project" value="InterPro"/>
</dbReference>
<dbReference type="InterPro" id="IPR006037">
    <property type="entry name" value="RCK_C"/>
</dbReference>
<dbReference type="Pfam" id="PF02254">
    <property type="entry name" value="TrkA_N"/>
    <property type="match status" value="1"/>
</dbReference>
<dbReference type="Gene3D" id="3.30.70.1450">
    <property type="entry name" value="Regulator of K+ conductance, C-terminal domain"/>
    <property type="match status" value="1"/>
</dbReference>
<dbReference type="Proteomes" id="UP000199411">
    <property type="component" value="Unassembled WGS sequence"/>
</dbReference>
<dbReference type="InterPro" id="IPR036291">
    <property type="entry name" value="NAD(P)-bd_dom_sf"/>
</dbReference>
<feature type="domain" description="RCK C-terminal" evidence="3">
    <location>
        <begin position="139"/>
        <end position="219"/>
    </location>
</feature>
<reference evidence="5" key="1">
    <citation type="submission" date="2016-10" db="EMBL/GenBank/DDBJ databases">
        <authorList>
            <person name="Varghese N."/>
            <person name="Submissions S."/>
        </authorList>
    </citation>
    <scope>NUCLEOTIDE SEQUENCE [LARGE SCALE GENOMIC DNA]</scope>
    <source>
        <strain evidence="5">DSM 8415</strain>
    </source>
</reference>
<proteinExistence type="predicted"/>
<evidence type="ECO:0000313" key="5">
    <source>
        <dbReference type="Proteomes" id="UP000199411"/>
    </source>
</evidence>
<evidence type="ECO:0000256" key="2">
    <source>
        <dbReference type="ARBA" id="ARBA00023065"/>
    </source>
</evidence>
<evidence type="ECO:0000313" key="4">
    <source>
        <dbReference type="EMBL" id="SDC14541.1"/>
    </source>
</evidence>
<dbReference type="PROSITE" id="PS51202">
    <property type="entry name" value="RCK_C"/>
    <property type="match status" value="1"/>
</dbReference>
<dbReference type="SUPFAM" id="SSF116726">
    <property type="entry name" value="TrkA C-terminal domain-like"/>
    <property type="match status" value="1"/>
</dbReference>
<dbReference type="InterPro" id="IPR050721">
    <property type="entry name" value="Trk_Ktr_HKT_K-transport"/>
</dbReference>
<keyword evidence="1" id="KW-0813">Transport</keyword>
<dbReference type="EMBL" id="FMYU01000002">
    <property type="protein sequence ID" value="SDC14541.1"/>
    <property type="molecule type" value="Genomic_DNA"/>
</dbReference>
<dbReference type="RefSeq" id="WP_092127815.1">
    <property type="nucleotide sequence ID" value="NZ_FMYU01000002.1"/>
</dbReference>
<keyword evidence="2" id="KW-0406">Ion transport</keyword>
<dbReference type="Gene3D" id="3.40.50.720">
    <property type="entry name" value="NAD(P)-binding Rossmann-like Domain"/>
    <property type="match status" value="1"/>
</dbReference>
<dbReference type="Pfam" id="PF02080">
    <property type="entry name" value="TrkA_C"/>
    <property type="match status" value="1"/>
</dbReference>
<protein>
    <recommendedName>
        <fullName evidence="3">RCK C-terminal domain-containing protein</fullName>
    </recommendedName>
</protein>
<dbReference type="SUPFAM" id="SSF51735">
    <property type="entry name" value="NAD(P)-binding Rossmann-fold domains"/>
    <property type="match status" value="1"/>
</dbReference>
<evidence type="ECO:0000259" key="3">
    <source>
        <dbReference type="PROSITE" id="PS51202"/>
    </source>
</evidence>